<evidence type="ECO:0000313" key="3">
    <source>
        <dbReference type="EMBL" id="GJT38806.1"/>
    </source>
</evidence>
<dbReference type="EMBL" id="BQNB010015334">
    <property type="protein sequence ID" value="GJT38806.1"/>
    <property type="molecule type" value="Genomic_DNA"/>
</dbReference>
<dbReference type="Proteomes" id="UP001151760">
    <property type="component" value="Unassembled WGS sequence"/>
</dbReference>
<comment type="caution">
    <text evidence="3">The sequence shown here is derived from an EMBL/GenBank/DDBJ whole genome shotgun (WGS) entry which is preliminary data.</text>
</comment>
<reference evidence="3" key="2">
    <citation type="submission" date="2022-01" db="EMBL/GenBank/DDBJ databases">
        <authorList>
            <person name="Yamashiro T."/>
            <person name="Shiraishi A."/>
            <person name="Satake H."/>
            <person name="Nakayama K."/>
        </authorList>
    </citation>
    <scope>NUCLEOTIDE SEQUENCE</scope>
</reference>
<keyword evidence="4" id="KW-1185">Reference proteome</keyword>
<accession>A0ABQ5DKJ8</accession>
<proteinExistence type="predicted"/>
<feature type="region of interest" description="Disordered" evidence="1">
    <location>
        <begin position="29"/>
        <end position="60"/>
    </location>
</feature>
<keyword evidence="2" id="KW-0472">Membrane</keyword>
<keyword evidence="2" id="KW-1133">Transmembrane helix</keyword>
<evidence type="ECO:0000256" key="1">
    <source>
        <dbReference type="SAM" id="MobiDB-lite"/>
    </source>
</evidence>
<keyword evidence="2" id="KW-0812">Transmembrane</keyword>
<sequence>MSVRELLLQEKLHKALQAVCEKLSQQDQATTISTHTPEPSRHFFYDDDKDDDDDNDDEESTIPLNEVISQIPSSIVFTPVLPTMEPEDSLNIRDEYLSTIPEKESDEVIKSSVEDLVPILRGNFVTFSNPLFDANDDFTSSDDKSLHEEDVQEENFKIYSNLLFEFDDKYISSDVNPLFNEVLEDIESKDSYVSNFDEPALLVTPLSDANEDKCFDPGGDIDEIDAFLDIDVSTDIENGYHDSEGDIIYLECLLTNDTTNNLPPEVFLDHDQRSLKDEPDNNDLKSVVKVFDPGIHEKIISLTYVRLPFEDSHYFSLIFVIKIFLPFLTYLVSSLFLFSSRSEDTIFDPDISAYSFYSLEPMEYRGPMKNFPFFCFCPKDKGIKGESS</sequence>
<evidence type="ECO:0000313" key="4">
    <source>
        <dbReference type="Proteomes" id="UP001151760"/>
    </source>
</evidence>
<feature type="compositionally biased region" description="Acidic residues" evidence="1">
    <location>
        <begin position="47"/>
        <end position="60"/>
    </location>
</feature>
<protein>
    <submittedName>
        <fullName evidence="3">Uncharacterized protein</fullName>
    </submittedName>
</protein>
<organism evidence="3 4">
    <name type="scientific">Tanacetum coccineum</name>
    <dbReference type="NCBI Taxonomy" id="301880"/>
    <lineage>
        <taxon>Eukaryota</taxon>
        <taxon>Viridiplantae</taxon>
        <taxon>Streptophyta</taxon>
        <taxon>Embryophyta</taxon>
        <taxon>Tracheophyta</taxon>
        <taxon>Spermatophyta</taxon>
        <taxon>Magnoliopsida</taxon>
        <taxon>eudicotyledons</taxon>
        <taxon>Gunneridae</taxon>
        <taxon>Pentapetalae</taxon>
        <taxon>asterids</taxon>
        <taxon>campanulids</taxon>
        <taxon>Asterales</taxon>
        <taxon>Asteraceae</taxon>
        <taxon>Asteroideae</taxon>
        <taxon>Anthemideae</taxon>
        <taxon>Anthemidinae</taxon>
        <taxon>Tanacetum</taxon>
    </lineage>
</organism>
<evidence type="ECO:0000256" key="2">
    <source>
        <dbReference type="SAM" id="Phobius"/>
    </source>
</evidence>
<gene>
    <name evidence="3" type="ORF">Tco_0938671</name>
</gene>
<feature type="transmembrane region" description="Helical" evidence="2">
    <location>
        <begin position="314"/>
        <end position="338"/>
    </location>
</feature>
<name>A0ABQ5DKJ8_9ASTR</name>
<reference evidence="3" key="1">
    <citation type="journal article" date="2022" name="Int. J. Mol. Sci.">
        <title>Draft Genome of Tanacetum Coccineum: Genomic Comparison of Closely Related Tanacetum-Family Plants.</title>
        <authorList>
            <person name="Yamashiro T."/>
            <person name="Shiraishi A."/>
            <person name="Nakayama K."/>
            <person name="Satake H."/>
        </authorList>
    </citation>
    <scope>NUCLEOTIDE SEQUENCE</scope>
</reference>